<gene>
    <name evidence="2" type="ORF">MNOR_LOCUS27868</name>
</gene>
<dbReference type="GO" id="GO:0043542">
    <property type="term" value="P:endothelial cell migration"/>
    <property type="evidence" value="ECO:0007669"/>
    <property type="project" value="TreeGrafter"/>
</dbReference>
<dbReference type="GO" id="GO:0007266">
    <property type="term" value="P:Rho protein signal transduction"/>
    <property type="evidence" value="ECO:0007669"/>
    <property type="project" value="TreeGrafter"/>
</dbReference>
<comment type="caution">
    <text evidence="2">The sequence shown here is derived from an EMBL/GenBank/DDBJ whole genome shotgun (WGS) entry which is preliminary data.</text>
</comment>
<dbReference type="PANTHER" id="PTHR13217:SF11">
    <property type="entry name" value="PLECKSTRIN HOMOLOGY DOMAIN-CONTAINING FAMILY G MEMBER 5"/>
    <property type="match status" value="1"/>
</dbReference>
<dbReference type="PROSITE" id="PS50010">
    <property type="entry name" value="DH_2"/>
    <property type="match status" value="1"/>
</dbReference>
<dbReference type="Pfam" id="PF22697">
    <property type="entry name" value="SOS1_NGEF_PH"/>
    <property type="match status" value="1"/>
</dbReference>
<proteinExistence type="predicted"/>
<dbReference type="SUPFAM" id="SSF48065">
    <property type="entry name" value="DBL homology domain (DH-domain)"/>
    <property type="match status" value="1"/>
</dbReference>
<accession>A0AAV2RTY2</accession>
<dbReference type="GO" id="GO:0005886">
    <property type="term" value="C:plasma membrane"/>
    <property type="evidence" value="ECO:0007669"/>
    <property type="project" value="TreeGrafter"/>
</dbReference>
<dbReference type="InterPro" id="IPR001849">
    <property type="entry name" value="PH_domain"/>
</dbReference>
<reference evidence="2 3" key="1">
    <citation type="submission" date="2024-05" db="EMBL/GenBank/DDBJ databases">
        <authorList>
            <person name="Wallberg A."/>
        </authorList>
    </citation>
    <scope>NUCLEOTIDE SEQUENCE [LARGE SCALE GENOMIC DNA]</scope>
</reference>
<feature type="non-terminal residue" evidence="2">
    <location>
        <position position="1"/>
    </location>
</feature>
<dbReference type="SMART" id="SM00233">
    <property type="entry name" value="PH"/>
    <property type="match status" value="1"/>
</dbReference>
<dbReference type="Gene3D" id="2.30.29.30">
    <property type="entry name" value="Pleckstrin-homology domain (PH domain)/Phosphotyrosine-binding domain (PTB)"/>
    <property type="match status" value="1"/>
</dbReference>
<sequence length="548" mass="61693">WCETQWECNRLRLADILVTPMQRLTKYSLLLQAITKKTTEEDYKSLLDEMICSVDKFVTKVDNTLRHHHDQKMIWDISTKIEAYEVVESKEEELEKGVKNYSSLNLQHPMPGCSPHHRSILFHGDMKLRDAQTSKLDVHVFLFTDMLLITKCTQKKAEKLKIIRPPFNVSRLVVIDVKDITSVGLIYINEWNLAEASFTLQCHSEQLQKAWIQTLQQAQEQYKILQKSKDNIDDSYVSDLPMYTRDLEASNGVESLAIDLTSLGTSPNTDSVCTSGISSVIPSKDLGASPNVNSTNTSGISSLVASNSGTIDLSQYISMNSSDKFASLNSDDSRKEYSLGVTEEIDRMLDHRKLDDGEFVSSMWIGYSSMPGSPEHIQSNLENLDDSGIVSGNVLRIPVKYSKNCSFLSPNTKKDSHSLEDAFSSMTNISSTPIINYANAKEIVIPIDEMKKKPIVDLQEKTSEDSLNEHNICTKINIIIKESQPDPEFHSKARLCYSQNQLPIPSHAPVLEPHIKDCFLTSNESSLTGSLTLLQQRRLLKNSDTHIP</sequence>
<organism evidence="2 3">
    <name type="scientific">Meganyctiphanes norvegica</name>
    <name type="common">Northern krill</name>
    <name type="synonym">Thysanopoda norvegica</name>
    <dbReference type="NCBI Taxonomy" id="48144"/>
    <lineage>
        <taxon>Eukaryota</taxon>
        <taxon>Metazoa</taxon>
        <taxon>Ecdysozoa</taxon>
        <taxon>Arthropoda</taxon>
        <taxon>Crustacea</taxon>
        <taxon>Multicrustacea</taxon>
        <taxon>Malacostraca</taxon>
        <taxon>Eumalacostraca</taxon>
        <taxon>Eucarida</taxon>
        <taxon>Euphausiacea</taxon>
        <taxon>Euphausiidae</taxon>
        <taxon>Meganyctiphanes</taxon>
    </lineage>
</organism>
<dbReference type="PANTHER" id="PTHR13217">
    <property type="entry name" value="PLECKSTRIN HOMOLOGY DOMAIN-CONTAINING FAMILY G MEMBER 7"/>
    <property type="match status" value="1"/>
</dbReference>
<protein>
    <recommendedName>
        <fullName evidence="1">DH domain-containing protein</fullName>
    </recommendedName>
</protein>
<keyword evidence="3" id="KW-1185">Reference proteome</keyword>
<dbReference type="GO" id="GO:0030424">
    <property type="term" value="C:axon"/>
    <property type="evidence" value="ECO:0007669"/>
    <property type="project" value="TreeGrafter"/>
</dbReference>
<dbReference type="InterPro" id="IPR055251">
    <property type="entry name" value="SOS1_NGEF_PH"/>
</dbReference>
<dbReference type="InterPro" id="IPR040181">
    <property type="entry name" value="PKHG5/7"/>
</dbReference>
<dbReference type="SUPFAM" id="SSF50729">
    <property type="entry name" value="PH domain-like"/>
    <property type="match status" value="1"/>
</dbReference>
<evidence type="ECO:0000259" key="1">
    <source>
        <dbReference type="PROSITE" id="PS50010"/>
    </source>
</evidence>
<evidence type="ECO:0000313" key="3">
    <source>
        <dbReference type="Proteomes" id="UP001497623"/>
    </source>
</evidence>
<dbReference type="InterPro" id="IPR011993">
    <property type="entry name" value="PH-like_dom_sf"/>
</dbReference>
<dbReference type="AlphaFoldDB" id="A0AAV2RTY2"/>
<dbReference type="GO" id="GO:0005085">
    <property type="term" value="F:guanyl-nucleotide exchange factor activity"/>
    <property type="evidence" value="ECO:0007669"/>
    <property type="project" value="InterPro"/>
</dbReference>
<dbReference type="Gene3D" id="1.20.900.10">
    <property type="entry name" value="Dbl homology (DH) domain"/>
    <property type="match status" value="1"/>
</dbReference>
<dbReference type="EMBL" id="CAXKWB010029946">
    <property type="protein sequence ID" value="CAL4136787.1"/>
    <property type="molecule type" value="Genomic_DNA"/>
</dbReference>
<name>A0AAV2RTY2_MEGNR</name>
<dbReference type="GO" id="GO:0030139">
    <property type="term" value="C:endocytic vesicle"/>
    <property type="evidence" value="ECO:0007669"/>
    <property type="project" value="TreeGrafter"/>
</dbReference>
<dbReference type="InterPro" id="IPR035899">
    <property type="entry name" value="DBL_dom_sf"/>
</dbReference>
<dbReference type="Pfam" id="PF00621">
    <property type="entry name" value="RhoGEF"/>
    <property type="match status" value="1"/>
</dbReference>
<dbReference type="InterPro" id="IPR000219">
    <property type="entry name" value="DH_dom"/>
</dbReference>
<dbReference type="Proteomes" id="UP001497623">
    <property type="component" value="Unassembled WGS sequence"/>
</dbReference>
<evidence type="ECO:0000313" key="2">
    <source>
        <dbReference type="EMBL" id="CAL4136787.1"/>
    </source>
</evidence>
<dbReference type="CDD" id="cd13244">
    <property type="entry name" value="PH_PLEKHG5_G6"/>
    <property type="match status" value="1"/>
</dbReference>
<feature type="domain" description="DH" evidence="1">
    <location>
        <begin position="1"/>
        <end position="64"/>
    </location>
</feature>